<keyword evidence="6" id="KW-1185">Reference proteome</keyword>
<dbReference type="RefSeq" id="WP_190615789.1">
    <property type="nucleotide sequence ID" value="NZ_AP018712.1"/>
</dbReference>
<protein>
    <recommendedName>
        <fullName evidence="4">TNase-like domain-containing protein</fullName>
    </recommendedName>
</protein>
<dbReference type="PROSITE" id="PS51257">
    <property type="entry name" value="PROKAR_LIPOPROTEIN"/>
    <property type="match status" value="1"/>
</dbReference>
<evidence type="ECO:0000256" key="3">
    <source>
        <dbReference type="ARBA" id="ARBA00022801"/>
    </source>
</evidence>
<dbReference type="FunCoup" id="A0A7G1GAX3">
    <property type="interactions" value="15"/>
</dbReference>
<organism evidence="5 6">
    <name type="scientific">Tepiditoga spiralis</name>
    <dbReference type="NCBI Taxonomy" id="2108365"/>
    <lineage>
        <taxon>Bacteria</taxon>
        <taxon>Thermotogati</taxon>
        <taxon>Thermotogota</taxon>
        <taxon>Thermotogae</taxon>
        <taxon>Petrotogales</taxon>
        <taxon>Petrotogaceae</taxon>
        <taxon>Tepiditoga</taxon>
    </lineage>
</organism>
<gene>
    <name evidence="5" type="ORF">OSSY52_08600</name>
</gene>
<dbReference type="SUPFAM" id="SSF50199">
    <property type="entry name" value="Staphylococcal nuclease"/>
    <property type="match status" value="1"/>
</dbReference>
<evidence type="ECO:0000313" key="5">
    <source>
        <dbReference type="EMBL" id="BBE30719.1"/>
    </source>
</evidence>
<dbReference type="SMART" id="SM00318">
    <property type="entry name" value="SNc"/>
    <property type="match status" value="1"/>
</dbReference>
<sequence>MKLRNLIFAFLIVIALLFTGCAKQQNKKILTPNGYESFSILDIADGDTIKVLDDGQPTSVRFIGIDTPETHVSSKPLGEYGTEAYYYTRKCVKVYSKDVVYLDFDQDKYGNYGRLLGYIYYKKDGKYHFLNEELLKNGLARPLFYDDSSKNKEIFIKAYEYAFEHKNGIFSKYNDNTIIKTPKQLTKKDIGKIRWIEFTVGNVGRSGSFYKIYSNENDFVVSIRQAEFNAFFKNFNLYELKGKKIRYFGEVWKEGSKYEILGRAKFEINVLN</sequence>
<reference evidence="5 6" key="1">
    <citation type="submission" date="2018-06" db="EMBL/GenBank/DDBJ databases">
        <title>Genome sequencing of Oceanotoga sp. sy52.</title>
        <authorList>
            <person name="Mori K."/>
        </authorList>
    </citation>
    <scope>NUCLEOTIDE SEQUENCE [LARGE SCALE GENOMIC DNA]</scope>
    <source>
        <strain evidence="6">sy52</strain>
    </source>
</reference>
<dbReference type="GO" id="GO:0004519">
    <property type="term" value="F:endonuclease activity"/>
    <property type="evidence" value="ECO:0007669"/>
    <property type="project" value="UniProtKB-KW"/>
</dbReference>
<keyword evidence="2" id="KW-0255">Endonuclease</keyword>
<name>A0A7G1GAX3_9BACT</name>
<dbReference type="Pfam" id="PF00565">
    <property type="entry name" value="SNase"/>
    <property type="match status" value="1"/>
</dbReference>
<dbReference type="GO" id="GO:0016787">
    <property type="term" value="F:hydrolase activity"/>
    <property type="evidence" value="ECO:0007669"/>
    <property type="project" value="UniProtKB-KW"/>
</dbReference>
<dbReference type="PROSITE" id="PS50830">
    <property type="entry name" value="TNASE_3"/>
    <property type="match status" value="1"/>
</dbReference>
<dbReference type="EMBL" id="AP018712">
    <property type="protein sequence ID" value="BBE30719.1"/>
    <property type="molecule type" value="Genomic_DNA"/>
</dbReference>
<dbReference type="InterPro" id="IPR016071">
    <property type="entry name" value="Staphylococal_nuclease_OB-fold"/>
</dbReference>
<evidence type="ECO:0000256" key="2">
    <source>
        <dbReference type="ARBA" id="ARBA00022759"/>
    </source>
</evidence>
<dbReference type="Proteomes" id="UP000516361">
    <property type="component" value="Chromosome"/>
</dbReference>
<dbReference type="AlphaFoldDB" id="A0A7G1GAX3"/>
<proteinExistence type="predicted"/>
<dbReference type="InParanoid" id="A0A7G1GAX3"/>
<dbReference type="KEGG" id="ocy:OSSY52_08600"/>
<dbReference type="PANTHER" id="PTHR12302:SF3">
    <property type="entry name" value="SERINE_THREONINE-PROTEIN KINASE 31"/>
    <property type="match status" value="1"/>
</dbReference>
<evidence type="ECO:0000313" key="6">
    <source>
        <dbReference type="Proteomes" id="UP000516361"/>
    </source>
</evidence>
<dbReference type="Gene3D" id="2.40.50.90">
    <property type="match status" value="1"/>
</dbReference>
<keyword evidence="1" id="KW-0540">Nuclease</keyword>
<dbReference type="PANTHER" id="PTHR12302">
    <property type="entry name" value="EBNA2 BINDING PROTEIN P100"/>
    <property type="match status" value="1"/>
</dbReference>
<evidence type="ECO:0000256" key="1">
    <source>
        <dbReference type="ARBA" id="ARBA00022722"/>
    </source>
</evidence>
<keyword evidence="3" id="KW-0378">Hydrolase</keyword>
<feature type="domain" description="TNase-like" evidence="4">
    <location>
        <begin position="34"/>
        <end position="172"/>
    </location>
</feature>
<accession>A0A7G1GAX3</accession>
<dbReference type="InterPro" id="IPR035437">
    <property type="entry name" value="SNase_OB-fold_sf"/>
</dbReference>
<evidence type="ECO:0000259" key="4">
    <source>
        <dbReference type="PROSITE" id="PS50830"/>
    </source>
</evidence>